<evidence type="ECO:0000256" key="1">
    <source>
        <dbReference type="SAM" id="Coils"/>
    </source>
</evidence>
<dbReference type="AlphaFoldDB" id="A0AAD2D7V2"/>
<feature type="coiled-coil region" evidence="1">
    <location>
        <begin position="189"/>
        <end position="300"/>
    </location>
</feature>
<protein>
    <submittedName>
        <fullName evidence="2">Uncharacterized protein</fullName>
    </submittedName>
</protein>
<keyword evidence="1" id="KW-0175">Coiled coil</keyword>
<keyword evidence="3" id="KW-1185">Reference proteome</keyword>
<evidence type="ECO:0000313" key="3">
    <source>
        <dbReference type="Proteomes" id="UP001295684"/>
    </source>
</evidence>
<comment type="caution">
    <text evidence="2">The sequence shown here is derived from an EMBL/GenBank/DDBJ whole genome shotgun (WGS) entry which is preliminary data.</text>
</comment>
<sequence length="584" mass="68631">MKVPKCGYAGDCGGIEYLVKSTQDSVFMEDLFVCANCLNSRYPGEQFVQVPKPDDILHCLDSVEHNLIKIEHFKEWHKLEKLWRKILPDLDEYKDRHRQLNCDLASAKSTNSWESLPYLHIESRVLLHTLFESQLWKEYCKEQTCREFRDAKHGTRKMYSASKVWVNGQMMKLRDNIANSEYGRLSKKFEQTRKQCNDQENLIKEQQTKIAQQNNSSMLKEIELTRIKEDLQQKNEIINKEKTKFQEKKELIENHKTETEELNKKILIQNELLDQLSQNKINYEKEIERLTYENQQSKKTQLQQLKEIEQLNHEITKGRIIAKKEEDKTQDFKKKQQKGSVSSDVIKFVQETHQKIKKDGKLSFYFSDTKYEQLLEQLSNEIMPPLNDLSFYFLDMLKNTQVLTDFLSNSICESIQKFGLCMFSLSSVTKYKASAIKVLPLVTNEAFLGPFILNQKDFEDILVAAQHTNKIQFHECKIETDKECKFAKRLNSATFQILDFCGTGVQERSSWIEGNHKRFYNIMAGLAKVKSIKNRAITLIVHEDDLDIKETKKTMDDLGLDKISLFTKQEDHSEFGEDQYYQEF</sequence>
<proteinExistence type="predicted"/>
<dbReference type="EMBL" id="CAMPGE010026884">
    <property type="protein sequence ID" value="CAI2384544.1"/>
    <property type="molecule type" value="Genomic_DNA"/>
</dbReference>
<name>A0AAD2D7V2_EUPCR</name>
<evidence type="ECO:0000313" key="2">
    <source>
        <dbReference type="EMBL" id="CAI2384544.1"/>
    </source>
</evidence>
<organism evidence="2 3">
    <name type="scientific">Euplotes crassus</name>
    <dbReference type="NCBI Taxonomy" id="5936"/>
    <lineage>
        <taxon>Eukaryota</taxon>
        <taxon>Sar</taxon>
        <taxon>Alveolata</taxon>
        <taxon>Ciliophora</taxon>
        <taxon>Intramacronucleata</taxon>
        <taxon>Spirotrichea</taxon>
        <taxon>Hypotrichia</taxon>
        <taxon>Euplotida</taxon>
        <taxon>Euplotidae</taxon>
        <taxon>Moneuplotes</taxon>
    </lineage>
</organism>
<dbReference type="Proteomes" id="UP001295684">
    <property type="component" value="Unassembled WGS sequence"/>
</dbReference>
<gene>
    <name evidence="2" type="ORF">ECRASSUSDP1_LOCUS26077</name>
</gene>
<reference evidence="2" key="1">
    <citation type="submission" date="2023-07" db="EMBL/GenBank/DDBJ databases">
        <authorList>
            <consortium name="AG Swart"/>
            <person name="Singh M."/>
            <person name="Singh A."/>
            <person name="Seah K."/>
            <person name="Emmerich C."/>
        </authorList>
    </citation>
    <scope>NUCLEOTIDE SEQUENCE</scope>
    <source>
        <strain evidence="2">DP1</strain>
    </source>
</reference>
<accession>A0AAD2D7V2</accession>